<evidence type="ECO:0000313" key="2">
    <source>
        <dbReference type="Proteomes" id="UP001497482"/>
    </source>
</evidence>
<gene>
    <name evidence="1" type="ORF">KC01_LOCUS26734</name>
</gene>
<reference evidence="1 2" key="1">
    <citation type="submission" date="2024-04" db="EMBL/GenBank/DDBJ databases">
        <authorList>
            <person name="Waldvogel A.-M."/>
            <person name="Schoenle A."/>
        </authorList>
    </citation>
    <scope>NUCLEOTIDE SEQUENCE [LARGE SCALE GENOMIC DNA]</scope>
</reference>
<organism evidence="1 2">
    <name type="scientific">Knipowitschia caucasica</name>
    <name type="common">Caucasian dwarf goby</name>
    <name type="synonym">Pomatoschistus caucasicus</name>
    <dbReference type="NCBI Taxonomy" id="637954"/>
    <lineage>
        <taxon>Eukaryota</taxon>
        <taxon>Metazoa</taxon>
        <taxon>Chordata</taxon>
        <taxon>Craniata</taxon>
        <taxon>Vertebrata</taxon>
        <taxon>Euteleostomi</taxon>
        <taxon>Actinopterygii</taxon>
        <taxon>Neopterygii</taxon>
        <taxon>Teleostei</taxon>
        <taxon>Neoteleostei</taxon>
        <taxon>Acanthomorphata</taxon>
        <taxon>Gobiaria</taxon>
        <taxon>Gobiiformes</taxon>
        <taxon>Gobioidei</taxon>
        <taxon>Gobiidae</taxon>
        <taxon>Gobiinae</taxon>
        <taxon>Knipowitschia</taxon>
    </lineage>
</organism>
<dbReference type="Proteomes" id="UP001497482">
    <property type="component" value="Chromosome 22"/>
</dbReference>
<accession>A0AAV2LCP5</accession>
<evidence type="ECO:0000313" key="1">
    <source>
        <dbReference type="EMBL" id="CAL1598331.1"/>
    </source>
</evidence>
<name>A0AAV2LCP5_KNICA</name>
<protein>
    <submittedName>
        <fullName evidence="1">Uncharacterized protein</fullName>
    </submittedName>
</protein>
<keyword evidence="2" id="KW-1185">Reference proteome</keyword>
<proteinExistence type="predicted"/>
<dbReference type="EMBL" id="OZ035844">
    <property type="protein sequence ID" value="CAL1598331.1"/>
    <property type="molecule type" value="Genomic_DNA"/>
</dbReference>
<dbReference type="AlphaFoldDB" id="A0AAV2LCP5"/>
<sequence length="106" mass="11901">MELRSGPWLEACPWRVSLQRGQLTLQTIKKAALVPPGLLRLYPARLGEIAAVLCAAQDSLLTKSRAIWCITMARRWSGSIRLQPVDRRGDKAIIRTSSPYHLSHLL</sequence>